<protein>
    <submittedName>
        <fullName evidence="2">Uncharacterized protein</fullName>
    </submittedName>
</protein>
<dbReference type="OrthoDB" id="72536at2759"/>
<evidence type="ECO:0000313" key="2">
    <source>
        <dbReference type="EMBL" id="EQC39579.1"/>
    </source>
</evidence>
<organism evidence="2 3">
    <name type="scientific">Saprolegnia diclina (strain VS20)</name>
    <dbReference type="NCBI Taxonomy" id="1156394"/>
    <lineage>
        <taxon>Eukaryota</taxon>
        <taxon>Sar</taxon>
        <taxon>Stramenopiles</taxon>
        <taxon>Oomycota</taxon>
        <taxon>Saprolegniomycetes</taxon>
        <taxon>Saprolegniales</taxon>
        <taxon>Saprolegniaceae</taxon>
        <taxon>Saprolegnia</taxon>
    </lineage>
</organism>
<feature type="region of interest" description="Disordered" evidence="1">
    <location>
        <begin position="141"/>
        <end position="168"/>
    </location>
</feature>
<dbReference type="RefSeq" id="XP_008606851.1">
    <property type="nucleotide sequence ID" value="XM_008608629.1"/>
</dbReference>
<keyword evidence="3" id="KW-1185">Reference proteome</keyword>
<name>T0QNC5_SAPDV</name>
<evidence type="ECO:0000313" key="3">
    <source>
        <dbReference type="Proteomes" id="UP000030762"/>
    </source>
</evidence>
<accession>T0QNC5</accession>
<dbReference type="Proteomes" id="UP000030762">
    <property type="component" value="Unassembled WGS sequence"/>
</dbReference>
<dbReference type="GeneID" id="19943740"/>
<dbReference type="AlphaFoldDB" id="T0QNC5"/>
<sequence>MTAPLMEFHPSMSLEHHAAPTSIIKQPSPAISSGAPDRPSAPDPDRVWHDVNDTLHSLAALDAPLAADDSAAIEKLQQLKKLHSICHSRETHVQTIKLGLMAERNAYVAKLVALQAHARTLAADSVVRTTLLQSLAKLKTSIHHPPSNNSTSGSAHHHHHHSSSTGKK</sequence>
<feature type="compositionally biased region" description="Basic residues" evidence="1">
    <location>
        <begin position="155"/>
        <end position="168"/>
    </location>
</feature>
<gene>
    <name evidence="2" type="ORF">SDRG_03013</name>
</gene>
<proteinExistence type="predicted"/>
<evidence type="ECO:0000256" key="1">
    <source>
        <dbReference type="SAM" id="MobiDB-lite"/>
    </source>
</evidence>
<reference evidence="2 3" key="1">
    <citation type="submission" date="2012-04" db="EMBL/GenBank/DDBJ databases">
        <title>The Genome Sequence of Saprolegnia declina VS20.</title>
        <authorList>
            <consortium name="The Broad Institute Genome Sequencing Platform"/>
            <person name="Russ C."/>
            <person name="Nusbaum C."/>
            <person name="Tyler B."/>
            <person name="van West P."/>
            <person name="Dieguez-Uribeondo J."/>
            <person name="de Bruijn I."/>
            <person name="Tripathy S."/>
            <person name="Jiang R."/>
            <person name="Young S.K."/>
            <person name="Zeng Q."/>
            <person name="Gargeya S."/>
            <person name="Fitzgerald M."/>
            <person name="Haas B."/>
            <person name="Abouelleil A."/>
            <person name="Alvarado L."/>
            <person name="Arachchi H.M."/>
            <person name="Berlin A."/>
            <person name="Chapman S.B."/>
            <person name="Goldberg J."/>
            <person name="Griggs A."/>
            <person name="Gujja S."/>
            <person name="Hansen M."/>
            <person name="Howarth C."/>
            <person name="Imamovic A."/>
            <person name="Larimer J."/>
            <person name="McCowen C."/>
            <person name="Montmayeur A."/>
            <person name="Murphy C."/>
            <person name="Neiman D."/>
            <person name="Pearson M."/>
            <person name="Priest M."/>
            <person name="Roberts A."/>
            <person name="Saif S."/>
            <person name="Shea T."/>
            <person name="Sisk P."/>
            <person name="Sykes S."/>
            <person name="Wortman J."/>
            <person name="Nusbaum C."/>
            <person name="Birren B."/>
        </authorList>
    </citation>
    <scope>NUCLEOTIDE SEQUENCE [LARGE SCALE GENOMIC DNA]</scope>
    <source>
        <strain evidence="2 3">VS20</strain>
    </source>
</reference>
<dbReference type="VEuPathDB" id="FungiDB:SDRG_03013"/>
<dbReference type="EMBL" id="JH767138">
    <property type="protein sequence ID" value="EQC39579.1"/>
    <property type="molecule type" value="Genomic_DNA"/>
</dbReference>
<dbReference type="InParanoid" id="T0QNC5"/>